<dbReference type="OrthoDB" id="981191at2"/>
<accession>A0A543FXA5</accession>
<comment type="caution">
    <text evidence="2">The sequence shown here is derived from an EMBL/GenBank/DDBJ whole genome shotgun (WGS) entry which is preliminary data.</text>
</comment>
<sequence>MSHEHIEVSSLFARFADLLDEARYDDIGTIYTDDVVVHSPQGGELRGIEEVKAFLHGSHVDGVRTQHLPTGVVVDVDGDRANASANQLTYFYREGEPPFRTGSVRVTWEAVRTSAGWRVREAWIAVVWIREGLATTAG</sequence>
<protein>
    <submittedName>
        <fullName evidence="2">SnoaL-like protein</fullName>
    </submittedName>
</protein>
<dbReference type="InterPro" id="IPR032710">
    <property type="entry name" value="NTF2-like_dom_sf"/>
</dbReference>
<dbReference type="EMBL" id="VFPH01000002">
    <property type="protein sequence ID" value="TQM38472.1"/>
    <property type="molecule type" value="Genomic_DNA"/>
</dbReference>
<keyword evidence="3" id="KW-1185">Reference proteome</keyword>
<dbReference type="Proteomes" id="UP000319818">
    <property type="component" value="Unassembled WGS sequence"/>
</dbReference>
<dbReference type="Pfam" id="PF13577">
    <property type="entry name" value="SnoaL_4"/>
    <property type="match status" value="1"/>
</dbReference>
<evidence type="ECO:0000313" key="3">
    <source>
        <dbReference type="Proteomes" id="UP000319818"/>
    </source>
</evidence>
<dbReference type="InterPro" id="IPR037401">
    <property type="entry name" value="SnoaL-like"/>
</dbReference>
<feature type="domain" description="SnoaL-like" evidence="1">
    <location>
        <begin position="7"/>
        <end position="121"/>
    </location>
</feature>
<organism evidence="2 3">
    <name type="scientific">Pseudonocardia cypriaca</name>
    <dbReference type="NCBI Taxonomy" id="882449"/>
    <lineage>
        <taxon>Bacteria</taxon>
        <taxon>Bacillati</taxon>
        <taxon>Actinomycetota</taxon>
        <taxon>Actinomycetes</taxon>
        <taxon>Pseudonocardiales</taxon>
        <taxon>Pseudonocardiaceae</taxon>
        <taxon>Pseudonocardia</taxon>
    </lineage>
</organism>
<dbReference type="AlphaFoldDB" id="A0A543FXA5"/>
<dbReference type="RefSeq" id="WP_142105143.1">
    <property type="nucleotide sequence ID" value="NZ_VFPH01000002.1"/>
</dbReference>
<gene>
    <name evidence="2" type="ORF">FB388_5711</name>
</gene>
<dbReference type="SUPFAM" id="SSF54427">
    <property type="entry name" value="NTF2-like"/>
    <property type="match status" value="1"/>
</dbReference>
<reference evidence="2 3" key="1">
    <citation type="submission" date="2019-06" db="EMBL/GenBank/DDBJ databases">
        <title>Sequencing the genomes of 1000 actinobacteria strains.</title>
        <authorList>
            <person name="Klenk H.-P."/>
        </authorList>
    </citation>
    <scope>NUCLEOTIDE SEQUENCE [LARGE SCALE GENOMIC DNA]</scope>
    <source>
        <strain evidence="2 3">DSM 45511</strain>
    </source>
</reference>
<dbReference type="CDD" id="cd00531">
    <property type="entry name" value="NTF2_like"/>
    <property type="match status" value="1"/>
</dbReference>
<dbReference type="Gene3D" id="3.10.450.50">
    <property type="match status" value="1"/>
</dbReference>
<evidence type="ECO:0000313" key="2">
    <source>
        <dbReference type="EMBL" id="TQM38472.1"/>
    </source>
</evidence>
<name>A0A543FXA5_9PSEU</name>
<proteinExistence type="predicted"/>
<evidence type="ECO:0000259" key="1">
    <source>
        <dbReference type="Pfam" id="PF13577"/>
    </source>
</evidence>